<dbReference type="InterPro" id="IPR005828">
    <property type="entry name" value="MFS_sugar_transport-like"/>
</dbReference>
<protein>
    <submittedName>
        <fullName evidence="6">Uncharacterized protein</fullName>
    </submittedName>
</protein>
<evidence type="ECO:0000313" key="6">
    <source>
        <dbReference type="EMBL" id="KIY47756.1"/>
    </source>
</evidence>
<name>A0A0D7ACT9_9AGAR</name>
<dbReference type="PANTHER" id="PTHR48022:SF69">
    <property type="entry name" value="SUGAR TRANSPORTER"/>
    <property type="match status" value="1"/>
</dbReference>
<dbReference type="GO" id="GO:0016020">
    <property type="term" value="C:membrane"/>
    <property type="evidence" value="ECO:0007669"/>
    <property type="project" value="UniProtKB-SubCell"/>
</dbReference>
<evidence type="ECO:0000313" key="7">
    <source>
        <dbReference type="Proteomes" id="UP000054144"/>
    </source>
</evidence>
<dbReference type="Gene3D" id="1.20.1250.20">
    <property type="entry name" value="MFS general substrate transporter like domains"/>
    <property type="match status" value="1"/>
</dbReference>
<accession>A0A0D7ACT9</accession>
<dbReference type="PANTHER" id="PTHR48022">
    <property type="entry name" value="PLASTIDIC GLUCOSE TRANSPORTER 4"/>
    <property type="match status" value="1"/>
</dbReference>
<evidence type="ECO:0000256" key="5">
    <source>
        <dbReference type="SAM" id="Phobius"/>
    </source>
</evidence>
<dbReference type="GO" id="GO:0015793">
    <property type="term" value="P:glycerol transmembrane transport"/>
    <property type="evidence" value="ECO:0007669"/>
    <property type="project" value="TreeGrafter"/>
</dbReference>
<comment type="subcellular location">
    <subcellularLocation>
        <location evidence="1">Membrane</location>
        <topology evidence="1">Multi-pass membrane protein</topology>
    </subcellularLocation>
</comment>
<dbReference type="InterPro" id="IPR036259">
    <property type="entry name" value="MFS_trans_sf"/>
</dbReference>
<dbReference type="AlphaFoldDB" id="A0A0D7ACT9"/>
<dbReference type="Pfam" id="PF00083">
    <property type="entry name" value="Sugar_tr"/>
    <property type="match status" value="1"/>
</dbReference>
<feature type="transmembrane region" description="Helical" evidence="5">
    <location>
        <begin position="20"/>
        <end position="37"/>
    </location>
</feature>
<gene>
    <name evidence="6" type="ORF">FISHEDRAFT_59370</name>
</gene>
<keyword evidence="4 5" id="KW-0472">Membrane</keyword>
<dbReference type="GO" id="GO:0005351">
    <property type="term" value="F:carbohydrate:proton symporter activity"/>
    <property type="evidence" value="ECO:0007669"/>
    <property type="project" value="TreeGrafter"/>
</dbReference>
<dbReference type="Proteomes" id="UP000054144">
    <property type="component" value="Unassembled WGS sequence"/>
</dbReference>
<sequence>MAVGDHLIVSLLTWVYRLPIGLQIIFAVLVILGISHLPKFPRYLLSMGQRDEGVHVVSALAGEEVDPPYMKKQAHITTEAFEAIGELEIKRIYSWVLRRSISDALSPGLQQFSQQPDGCNAVIYFA</sequence>
<reference evidence="6 7" key="1">
    <citation type="journal article" date="2015" name="Fungal Genet. Biol.">
        <title>Evolution of novel wood decay mechanisms in Agaricales revealed by the genome sequences of Fistulina hepatica and Cylindrobasidium torrendii.</title>
        <authorList>
            <person name="Floudas D."/>
            <person name="Held B.W."/>
            <person name="Riley R."/>
            <person name="Nagy L.G."/>
            <person name="Koehler G."/>
            <person name="Ransdell A.S."/>
            <person name="Younus H."/>
            <person name="Chow J."/>
            <person name="Chiniquy J."/>
            <person name="Lipzen A."/>
            <person name="Tritt A."/>
            <person name="Sun H."/>
            <person name="Haridas S."/>
            <person name="LaButti K."/>
            <person name="Ohm R.A."/>
            <person name="Kues U."/>
            <person name="Blanchette R.A."/>
            <person name="Grigoriev I.V."/>
            <person name="Minto R.E."/>
            <person name="Hibbett D.S."/>
        </authorList>
    </citation>
    <scope>NUCLEOTIDE SEQUENCE [LARGE SCALE GENOMIC DNA]</scope>
    <source>
        <strain evidence="6 7">ATCC 64428</strain>
    </source>
</reference>
<dbReference type="OrthoDB" id="2544694at2759"/>
<evidence type="ECO:0000256" key="1">
    <source>
        <dbReference type="ARBA" id="ARBA00004141"/>
    </source>
</evidence>
<evidence type="ECO:0000256" key="3">
    <source>
        <dbReference type="ARBA" id="ARBA00022989"/>
    </source>
</evidence>
<proteinExistence type="predicted"/>
<evidence type="ECO:0000256" key="2">
    <source>
        <dbReference type="ARBA" id="ARBA00022692"/>
    </source>
</evidence>
<keyword evidence="2 5" id="KW-0812">Transmembrane</keyword>
<dbReference type="InterPro" id="IPR050360">
    <property type="entry name" value="MFS_Sugar_Transporters"/>
</dbReference>
<keyword evidence="3 5" id="KW-1133">Transmembrane helix</keyword>
<evidence type="ECO:0000256" key="4">
    <source>
        <dbReference type="ARBA" id="ARBA00023136"/>
    </source>
</evidence>
<dbReference type="EMBL" id="KN881928">
    <property type="protein sequence ID" value="KIY47756.1"/>
    <property type="molecule type" value="Genomic_DNA"/>
</dbReference>
<organism evidence="6 7">
    <name type="scientific">Fistulina hepatica ATCC 64428</name>
    <dbReference type="NCBI Taxonomy" id="1128425"/>
    <lineage>
        <taxon>Eukaryota</taxon>
        <taxon>Fungi</taxon>
        <taxon>Dikarya</taxon>
        <taxon>Basidiomycota</taxon>
        <taxon>Agaricomycotina</taxon>
        <taxon>Agaricomycetes</taxon>
        <taxon>Agaricomycetidae</taxon>
        <taxon>Agaricales</taxon>
        <taxon>Fistulinaceae</taxon>
        <taxon>Fistulina</taxon>
    </lineage>
</organism>
<keyword evidence="7" id="KW-1185">Reference proteome</keyword>